<organism evidence="1 2">
    <name type="scientific">Mycobacterium phage Avani</name>
    <dbReference type="NCBI Taxonomy" id="2902841"/>
    <lineage>
        <taxon>Viruses</taxon>
        <taxon>Duplodnaviria</taxon>
        <taxon>Heunggongvirae</taxon>
        <taxon>Uroviricota</taxon>
        <taxon>Caudoviricetes</taxon>
        <taxon>Gracegardnervirinae</taxon>
        <taxon>Avanivirus</taxon>
        <taxon>Avanivirus avani</taxon>
    </lineage>
</organism>
<evidence type="ECO:0000313" key="1">
    <source>
        <dbReference type="EMBL" id="AFL47969.1"/>
    </source>
</evidence>
<dbReference type="GeneID" id="18560879"/>
<dbReference type="OrthoDB" id="10425at10239"/>
<dbReference type="RefSeq" id="YP_009013157.1">
    <property type="nucleotide sequence ID" value="NC_023698.1"/>
</dbReference>
<reference evidence="2" key="1">
    <citation type="submission" date="2012-03" db="EMBL/GenBank/DDBJ databases">
        <authorList>
            <person name="Heaver S.L."/>
            <person name="Benson G.A."/>
            <person name="Campbell W.A."/>
            <person name="Carlisi E."/>
            <person name="DiCandia M.A."/>
            <person name="Killen C."/>
            <person name="Kornsey K.N."/>
            <person name="Landaverde I."/>
            <person name="Lessiak A.E."/>
            <person name="Patel K.H."/>
            <person name="Pierson A.T."/>
            <person name="Robinson J.D."/>
            <person name="Tighe M.R."/>
            <person name="Wilson L.A."/>
            <person name="Zeng M."/>
            <person name="Hayden K.J."/>
            <person name="Krukonis G.P."/>
            <person name="Delesalle V.A."/>
            <person name="Bradley K.W."/>
            <person name="Khaja R."/>
            <person name="Lewis M.F."/>
            <person name="Barker L.P."/>
            <person name="Asai D.J."/>
            <person name="Bowman C.A."/>
            <person name="Russell D.A."/>
            <person name="Pope W.H."/>
            <person name="Jacobs-Sera D."/>
            <person name="Hendrix R.W."/>
            <person name="Hatfull G.F."/>
        </authorList>
    </citation>
    <scope>NUCLEOTIDE SEQUENCE [LARGE SCALE GENOMIC DNA]</scope>
</reference>
<proteinExistence type="predicted"/>
<protein>
    <submittedName>
        <fullName evidence="1">Uncharacterized protein</fullName>
    </submittedName>
</protein>
<dbReference type="EMBL" id="JQ809702">
    <property type="protein sequence ID" value="AFL47969.1"/>
    <property type="molecule type" value="Genomic_DNA"/>
</dbReference>
<evidence type="ECO:0000313" key="2">
    <source>
        <dbReference type="Proteomes" id="UP000006059"/>
    </source>
</evidence>
<accession>I3WWU1</accession>
<sequence>MSIDLDRITHPLRLAQGSHQPGSGKGCAMNVISYINGDTKITDYPECSARPLASLVQMCNDRLAGPDGFLSAENSVLVLDLGWQTVGTAGVPDSVYALWIADMLDSPEWGVVRFADEVGKSAIRDIADLHRRSAVGEVPFAWAARSAAWSAAWSAAGSAAGSVARSAAWSAAVSAAESAARSAARSAALIEFTRQAIARWRELAGLDLETEIDAADINAALARIHG</sequence>
<keyword evidence="2" id="KW-1185">Reference proteome</keyword>
<dbReference type="Proteomes" id="UP000006059">
    <property type="component" value="Segment"/>
</dbReference>
<dbReference type="KEGG" id="vg:18560879"/>
<name>I3WWU1_9CAUD</name>
<gene>
    <name evidence="1" type="primary">62</name>
    <name evidence="1" type="ORF">AVANI_62</name>
</gene>